<dbReference type="InterPro" id="IPR050297">
    <property type="entry name" value="LipidA_mod_glycosyltrf_83"/>
</dbReference>
<protein>
    <recommendedName>
        <fullName evidence="11">Glycosyltransferase RgtA/B/C/D-like domain-containing protein</fullName>
    </recommendedName>
</protein>
<feature type="transmembrane region" description="Helical" evidence="8">
    <location>
        <begin position="261"/>
        <end position="279"/>
    </location>
</feature>
<evidence type="ECO:0008006" key="11">
    <source>
        <dbReference type="Google" id="ProtNLM"/>
    </source>
</evidence>
<organism evidence="9 10">
    <name type="scientific">Sphingomonas aurantiaca</name>
    <dbReference type="NCBI Taxonomy" id="185949"/>
    <lineage>
        <taxon>Bacteria</taxon>
        <taxon>Pseudomonadati</taxon>
        <taxon>Pseudomonadota</taxon>
        <taxon>Alphaproteobacteria</taxon>
        <taxon>Sphingomonadales</taxon>
        <taxon>Sphingomonadaceae</taxon>
        <taxon>Sphingomonas</taxon>
    </lineage>
</organism>
<dbReference type="Proteomes" id="UP000244189">
    <property type="component" value="Unassembled WGS sequence"/>
</dbReference>
<evidence type="ECO:0000256" key="5">
    <source>
        <dbReference type="ARBA" id="ARBA00022692"/>
    </source>
</evidence>
<accession>A0A2T5GT29</accession>
<evidence type="ECO:0000256" key="6">
    <source>
        <dbReference type="ARBA" id="ARBA00022989"/>
    </source>
</evidence>
<keyword evidence="3" id="KW-0328">Glycosyltransferase</keyword>
<keyword evidence="2" id="KW-1003">Cell membrane</keyword>
<name>A0A2T5GT29_9SPHN</name>
<reference evidence="9 10" key="1">
    <citation type="submission" date="2018-04" db="EMBL/GenBank/DDBJ databases">
        <title>Genomic Encyclopedia of Type Strains, Phase III (KMG-III): the genomes of soil and plant-associated and newly described type strains.</title>
        <authorList>
            <person name="Whitman W."/>
        </authorList>
    </citation>
    <scope>NUCLEOTIDE SEQUENCE [LARGE SCALE GENOMIC DNA]</scope>
    <source>
        <strain evidence="9 10">MA101b</strain>
    </source>
</reference>
<sequence>MTSLRHRTGQALVLLLVAFAIRSPLFGNPVIHSDEQFYLLVGDRLLHGAWPFVDIFDRKPVGLFLIFAGIRSVGGNGIVMYQVAATLVAAGTAFLVGRITHRLVGAGIAEREATRASLGAGLIYLVWLMIFDGAGGQSAVWGNALMAGAALFVLGRDSGGRHLTARGIAAMLLVGLAMQVKYTALFEGIFFGLVLLRQARDADRAIVRLLGRAVLWVAAALLPTAIAWVVYALAGHNDAFVFANFLSIFGQQNDDGIGSSLLKLAGALALGAPLILLAWRGHRSGTAPFALGWLAAAGIAVVIMRNFELMYLLPVTLPLAVAAGTGLARCSVVAGRRWLIAVLLFGTVAAAILGGIRVARRGDARQVATLVRMIGQRPQGCLFAFGSEPILYYLTRSCLPTPYIFRSHLSRMTEAHGLGTDPAAETARLLAARPGIIVVRAPKADTNPATRTLVAAAIAQHYRLVGIVAIGTLPHRVYRLNR</sequence>
<evidence type="ECO:0000256" key="4">
    <source>
        <dbReference type="ARBA" id="ARBA00022679"/>
    </source>
</evidence>
<proteinExistence type="predicted"/>
<dbReference type="GO" id="GO:0009103">
    <property type="term" value="P:lipopolysaccharide biosynthetic process"/>
    <property type="evidence" value="ECO:0007669"/>
    <property type="project" value="UniProtKB-ARBA"/>
</dbReference>
<dbReference type="RefSeq" id="WP_107956747.1">
    <property type="nucleotide sequence ID" value="NZ_JASPFP010000001.1"/>
</dbReference>
<comment type="caution">
    <text evidence="9">The sequence shown here is derived from an EMBL/GenBank/DDBJ whole genome shotgun (WGS) entry which is preliminary data.</text>
</comment>
<evidence type="ECO:0000256" key="3">
    <source>
        <dbReference type="ARBA" id="ARBA00022676"/>
    </source>
</evidence>
<feature type="transmembrane region" description="Helical" evidence="8">
    <location>
        <begin position="213"/>
        <end position="234"/>
    </location>
</feature>
<evidence type="ECO:0000256" key="8">
    <source>
        <dbReference type="SAM" id="Phobius"/>
    </source>
</evidence>
<keyword evidence="4" id="KW-0808">Transferase</keyword>
<feature type="transmembrane region" description="Helical" evidence="8">
    <location>
        <begin position="116"/>
        <end position="134"/>
    </location>
</feature>
<keyword evidence="6 8" id="KW-1133">Transmembrane helix</keyword>
<feature type="transmembrane region" description="Helical" evidence="8">
    <location>
        <begin position="285"/>
        <end position="304"/>
    </location>
</feature>
<dbReference type="PANTHER" id="PTHR33908">
    <property type="entry name" value="MANNOSYLTRANSFERASE YKCB-RELATED"/>
    <property type="match status" value="1"/>
</dbReference>
<feature type="transmembrane region" description="Helical" evidence="8">
    <location>
        <begin position="338"/>
        <end position="356"/>
    </location>
</feature>
<dbReference type="GO" id="GO:0016763">
    <property type="term" value="F:pentosyltransferase activity"/>
    <property type="evidence" value="ECO:0007669"/>
    <property type="project" value="TreeGrafter"/>
</dbReference>
<dbReference type="GO" id="GO:0005886">
    <property type="term" value="C:plasma membrane"/>
    <property type="evidence" value="ECO:0007669"/>
    <property type="project" value="UniProtKB-SubCell"/>
</dbReference>
<feature type="transmembrane region" description="Helical" evidence="8">
    <location>
        <begin position="78"/>
        <end position="96"/>
    </location>
</feature>
<feature type="transmembrane region" description="Helical" evidence="8">
    <location>
        <begin position="311"/>
        <end position="332"/>
    </location>
</feature>
<keyword evidence="5 8" id="KW-0812">Transmembrane</keyword>
<evidence type="ECO:0000256" key="7">
    <source>
        <dbReference type="ARBA" id="ARBA00023136"/>
    </source>
</evidence>
<keyword evidence="10" id="KW-1185">Reference proteome</keyword>
<dbReference type="EMBL" id="QAOG01000001">
    <property type="protein sequence ID" value="PTQ62488.1"/>
    <property type="molecule type" value="Genomic_DNA"/>
</dbReference>
<dbReference type="GO" id="GO:0010041">
    <property type="term" value="P:response to iron(III) ion"/>
    <property type="evidence" value="ECO:0007669"/>
    <property type="project" value="TreeGrafter"/>
</dbReference>
<gene>
    <name evidence="9" type="ORF">C8J26_0769</name>
</gene>
<dbReference type="AlphaFoldDB" id="A0A2T5GT29"/>
<comment type="subcellular location">
    <subcellularLocation>
        <location evidence="1">Cell membrane</location>
        <topology evidence="1">Multi-pass membrane protein</topology>
    </subcellularLocation>
</comment>
<evidence type="ECO:0000256" key="2">
    <source>
        <dbReference type="ARBA" id="ARBA00022475"/>
    </source>
</evidence>
<evidence type="ECO:0000313" key="9">
    <source>
        <dbReference type="EMBL" id="PTQ62488.1"/>
    </source>
</evidence>
<keyword evidence="7 8" id="KW-0472">Membrane</keyword>
<feature type="transmembrane region" description="Helical" evidence="8">
    <location>
        <begin position="168"/>
        <end position="193"/>
    </location>
</feature>
<evidence type="ECO:0000313" key="10">
    <source>
        <dbReference type="Proteomes" id="UP000244189"/>
    </source>
</evidence>
<dbReference type="PANTHER" id="PTHR33908:SF3">
    <property type="entry name" value="UNDECAPRENYL PHOSPHATE-ALPHA-4-AMINO-4-DEOXY-L-ARABINOSE ARABINOSYL TRANSFERASE"/>
    <property type="match status" value="1"/>
</dbReference>
<evidence type="ECO:0000256" key="1">
    <source>
        <dbReference type="ARBA" id="ARBA00004651"/>
    </source>
</evidence>